<name>A0A9P6D4I4_9AGAR</name>
<organism evidence="1 2">
    <name type="scientific">Pholiota conissans</name>
    <dbReference type="NCBI Taxonomy" id="109636"/>
    <lineage>
        <taxon>Eukaryota</taxon>
        <taxon>Fungi</taxon>
        <taxon>Dikarya</taxon>
        <taxon>Basidiomycota</taxon>
        <taxon>Agaricomycotina</taxon>
        <taxon>Agaricomycetes</taxon>
        <taxon>Agaricomycetidae</taxon>
        <taxon>Agaricales</taxon>
        <taxon>Agaricineae</taxon>
        <taxon>Strophariaceae</taxon>
        <taxon>Pholiota</taxon>
    </lineage>
</organism>
<keyword evidence="2" id="KW-1185">Reference proteome</keyword>
<dbReference type="EMBL" id="MU155153">
    <property type="protein sequence ID" value="KAF9483534.1"/>
    <property type="molecule type" value="Genomic_DNA"/>
</dbReference>
<reference evidence="1" key="1">
    <citation type="submission" date="2020-11" db="EMBL/GenBank/DDBJ databases">
        <authorList>
            <consortium name="DOE Joint Genome Institute"/>
            <person name="Ahrendt S."/>
            <person name="Riley R."/>
            <person name="Andreopoulos W."/>
            <person name="Labutti K."/>
            <person name="Pangilinan J."/>
            <person name="Ruiz-Duenas F.J."/>
            <person name="Barrasa J.M."/>
            <person name="Sanchez-Garcia M."/>
            <person name="Camarero S."/>
            <person name="Miyauchi S."/>
            <person name="Serrano A."/>
            <person name="Linde D."/>
            <person name="Babiker R."/>
            <person name="Drula E."/>
            <person name="Ayuso-Fernandez I."/>
            <person name="Pacheco R."/>
            <person name="Padilla G."/>
            <person name="Ferreira P."/>
            <person name="Barriuso J."/>
            <person name="Kellner H."/>
            <person name="Castanera R."/>
            <person name="Alfaro M."/>
            <person name="Ramirez L."/>
            <person name="Pisabarro A.G."/>
            <person name="Kuo A."/>
            <person name="Tritt A."/>
            <person name="Lipzen A."/>
            <person name="He G."/>
            <person name="Yan M."/>
            <person name="Ng V."/>
            <person name="Cullen D."/>
            <person name="Martin F."/>
            <person name="Rosso M.-N."/>
            <person name="Henrissat B."/>
            <person name="Hibbett D."/>
            <person name="Martinez A.T."/>
            <person name="Grigoriev I.V."/>
        </authorList>
    </citation>
    <scope>NUCLEOTIDE SEQUENCE</scope>
    <source>
        <strain evidence="1">CIRM-BRFM 674</strain>
    </source>
</reference>
<dbReference type="AlphaFoldDB" id="A0A9P6D4I4"/>
<evidence type="ECO:0000313" key="1">
    <source>
        <dbReference type="EMBL" id="KAF9483534.1"/>
    </source>
</evidence>
<gene>
    <name evidence="1" type="ORF">BDN70DRAFT_873851</name>
</gene>
<evidence type="ECO:0000313" key="2">
    <source>
        <dbReference type="Proteomes" id="UP000807469"/>
    </source>
</evidence>
<accession>A0A9P6D4I4</accession>
<dbReference type="Proteomes" id="UP000807469">
    <property type="component" value="Unassembled WGS sequence"/>
</dbReference>
<protein>
    <submittedName>
        <fullName evidence="1">Uncharacterized protein</fullName>
    </submittedName>
</protein>
<comment type="caution">
    <text evidence="1">The sequence shown here is derived from an EMBL/GenBank/DDBJ whole genome shotgun (WGS) entry which is preliminary data.</text>
</comment>
<sequence length="117" mass="13033">MFSLACFIFFLAFITCSLLHVHSFVCASFTFSLTTFNPLLTYPSTHHMSITIGSFSIPRYLPVIGLGAVCVSRAFADACGFHTVDNVCEEELCFTIRGQMDFIDVSLPIQDKQYEGL</sequence>
<proteinExistence type="predicted"/>